<evidence type="ECO:0000256" key="1">
    <source>
        <dbReference type="SAM" id="Phobius"/>
    </source>
</evidence>
<name>A0A1M5PCI6_9FIRM</name>
<feature type="domain" description="Membrane protein NfeD2 N-terminal transmembrane" evidence="2">
    <location>
        <begin position="9"/>
        <end position="113"/>
    </location>
</feature>
<keyword evidence="1" id="KW-1133">Transmembrane helix</keyword>
<dbReference type="STRING" id="1123350.SAMN02744040_00405"/>
<reference evidence="4" key="1">
    <citation type="submission" date="2016-11" db="EMBL/GenBank/DDBJ databases">
        <authorList>
            <person name="Varghese N."/>
            <person name="Submissions S."/>
        </authorList>
    </citation>
    <scope>NUCLEOTIDE SEQUENCE [LARGE SCALE GENOMIC DNA]</scope>
    <source>
        <strain evidence="4">DSM 15285</strain>
    </source>
</reference>
<dbReference type="OrthoDB" id="1807862at2"/>
<accession>A0A1M5PCI6</accession>
<evidence type="ECO:0000259" key="2">
    <source>
        <dbReference type="Pfam" id="PF25842"/>
    </source>
</evidence>
<protein>
    <submittedName>
        <fullName evidence="3">NfeD-like C-terminal, partner-binding</fullName>
    </submittedName>
</protein>
<evidence type="ECO:0000313" key="4">
    <source>
        <dbReference type="Proteomes" id="UP000242520"/>
    </source>
</evidence>
<feature type="transmembrane region" description="Helical" evidence="1">
    <location>
        <begin position="83"/>
        <end position="105"/>
    </location>
</feature>
<evidence type="ECO:0000313" key="3">
    <source>
        <dbReference type="EMBL" id="SHG99480.1"/>
    </source>
</evidence>
<feature type="transmembrane region" description="Helical" evidence="1">
    <location>
        <begin position="12"/>
        <end position="34"/>
    </location>
</feature>
<sequence>MLLKGGDIILKVYEVLFGVGILYALVSVILGNLFDLTGIDGTGIEGDIPSLGVFPIKPIIVAIFITIFGGLGVMQTKLGKTSLYVFLFSFVIALSVCLLVNKFVINTLKKAQNTSSVSQKKLIGKTAKVVATIVDNGFGQIKYTINGNTYNSPAKHIDGKRIKVGSEVIIVLIEDNVFYVDIIK</sequence>
<organism evidence="3 4">
    <name type="scientific">Tepidibacter thalassicus DSM 15285</name>
    <dbReference type="NCBI Taxonomy" id="1123350"/>
    <lineage>
        <taxon>Bacteria</taxon>
        <taxon>Bacillati</taxon>
        <taxon>Bacillota</taxon>
        <taxon>Clostridia</taxon>
        <taxon>Peptostreptococcales</taxon>
        <taxon>Peptostreptococcaceae</taxon>
        <taxon>Tepidibacter</taxon>
    </lineage>
</organism>
<keyword evidence="4" id="KW-1185">Reference proteome</keyword>
<dbReference type="Pfam" id="PF25842">
    <property type="entry name" value="NfeD_TM"/>
    <property type="match status" value="1"/>
</dbReference>
<keyword evidence="1" id="KW-0812">Transmembrane</keyword>
<dbReference type="InterPro" id="IPR012340">
    <property type="entry name" value="NA-bd_OB-fold"/>
</dbReference>
<dbReference type="Gene3D" id="2.40.50.140">
    <property type="entry name" value="Nucleic acid-binding proteins"/>
    <property type="match status" value="1"/>
</dbReference>
<keyword evidence="1" id="KW-0472">Membrane</keyword>
<dbReference type="Proteomes" id="UP000242520">
    <property type="component" value="Unassembled WGS sequence"/>
</dbReference>
<gene>
    <name evidence="3" type="ORF">SAMN02744040_00405</name>
</gene>
<dbReference type="AlphaFoldDB" id="A0A1M5PCI6"/>
<dbReference type="EMBL" id="FQXH01000006">
    <property type="protein sequence ID" value="SHG99480.1"/>
    <property type="molecule type" value="Genomic_DNA"/>
</dbReference>
<feature type="transmembrane region" description="Helical" evidence="1">
    <location>
        <begin position="54"/>
        <end position="71"/>
    </location>
</feature>
<dbReference type="InterPro" id="IPR058653">
    <property type="entry name" value="NfeD2_TM"/>
</dbReference>
<proteinExistence type="predicted"/>